<reference evidence="1 2" key="1">
    <citation type="journal article" date="2016" name="Front. Microbiol.">
        <title>Genomic Resource of Rice Seed Associated Bacteria.</title>
        <authorList>
            <person name="Midha S."/>
            <person name="Bansal K."/>
            <person name="Sharma S."/>
            <person name="Kumar N."/>
            <person name="Patil P.P."/>
            <person name="Chaudhry V."/>
            <person name="Patil P.B."/>
        </authorList>
    </citation>
    <scope>NUCLEOTIDE SEQUENCE [LARGE SCALE GENOMIC DNA]</scope>
    <source>
        <strain evidence="1 2">NS115</strain>
    </source>
</reference>
<sequence length="78" mass="8675">MITLSSGDLRVIAIKKKTQAILYRDVQQGDTIRFSMPMDGYWNYASHVRIDNVTQGTSTHKTLAKAAQGVTCFEVEPA</sequence>
<organism evidence="1 2">
    <name type="scientific">Paenibacillus jamilae</name>
    <dbReference type="NCBI Taxonomy" id="114136"/>
    <lineage>
        <taxon>Bacteria</taxon>
        <taxon>Bacillati</taxon>
        <taxon>Bacillota</taxon>
        <taxon>Bacilli</taxon>
        <taxon>Bacillales</taxon>
        <taxon>Paenibacillaceae</taxon>
        <taxon>Paenibacillus</taxon>
    </lineage>
</organism>
<protein>
    <submittedName>
        <fullName evidence="1">Uncharacterized protein</fullName>
    </submittedName>
</protein>
<accession>A0ACC4ZZN8</accession>
<comment type="caution">
    <text evidence="1">The sequence shown here is derived from an EMBL/GenBank/DDBJ whole genome shotgun (WGS) entry which is preliminary data.</text>
</comment>
<gene>
    <name evidence="1" type="ORF">NS115_03710</name>
</gene>
<proteinExistence type="predicted"/>
<dbReference type="Proteomes" id="UP000074866">
    <property type="component" value="Unassembled WGS sequence"/>
</dbReference>
<evidence type="ECO:0000313" key="1">
    <source>
        <dbReference type="EMBL" id="KTS84446.1"/>
    </source>
</evidence>
<dbReference type="EMBL" id="LDRX01000015">
    <property type="protein sequence ID" value="KTS84446.1"/>
    <property type="molecule type" value="Genomic_DNA"/>
</dbReference>
<evidence type="ECO:0000313" key="2">
    <source>
        <dbReference type="Proteomes" id="UP000074866"/>
    </source>
</evidence>
<keyword evidence="2" id="KW-1185">Reference proteome</keyword>
<name>A0ACC4ZZN8_9BACL</name>